<evidence type="ECO:0000313" key="2">
    <source>
        <dbReference type="EMBL" id="RCK80160.1"/>
    </source>
</evidence>
<evidence type="ECO:0000313" key="3">
    <source>
        <dbReference type="Proteomes" id="UP000252355"/>
    </source>
</evidence>
<proteinExistence type="predicted"/>
<organism evidence="2 3">
    <name type="scientific">Candidatus Ozemobacter sibiricus</name>
    <dbReference type="NCBI Taxonomy" id="2268124"/>
    <lineage>
        <taxon>Bacteria</taxon>
        <taxon>Candidatus Ozemobacteria</taxon>
        <taxon>Candidatus Ozemobacterales</taxon>
        <taxon>Candidatus Ozemobacteraceae</taxon>
        <taxon>Candidatus Ozemobacter</taxon>
    </lineage>
</organism>
<dbReference type="PANTHER" id="PTHR30595:SF6">
    <property type="entry name" value="SCHLAFEN ALBA-2 DOMAIN-CONTAINING PROTEIN"/>
    <property type="match status" value="1"/>
</dbReference>
<keyword evidence="2" id="KW-0347">Helicase</keyword>
<dbReference type="InterPro" id="IPR038461">
    <property type="entry name" value="Schlafen_AlbA_2_dom_sf"/>
</dbReference>
<dbReference type="PANTHER" id="PTHR30595">
    <property type="entry name" value="GLPR-RELATED TRANSCRIPTIONAL REPRESSOR"/>
    <property type="match status" value="1"/>
</dbReference>
<dbReference type="EMBL" id="QOQW01000008">
    <property type="protein sequence ID" value="RCK80160.1"/>
    <property type="molecule type" value="Genomic_DNA"/>
</dbReference>
<dbReference type="Gene3D" id="3.30.950.30">
    <property type="entry name" value="Schlafen, AAA domain"/>
    <property type="match status" value="1"/>
</dbReference>
<accession>A0A367ZQ45</accession>
<gene>
    <name evidence="2" type="ORF">OZSIB_3664</name>
</gene>
<dbReference type="InterPro" id="IPR038475">
    <property type="entry name" value="RecG_C_sf"/>
</dbReference>
<keyword evidence="2" id="KW-0378">Hydrolase</keyword>
<dbReference type="InterPro" id="IPR007421">
    <property type="entry name" value="Schlafen_AlbA_2_dom"/>
</dbReference>
<dbReference type="AlphaFoldDB" id="A0A367ZQ45"/>
<dbReference type="Pfam" id="PF04326">
    <property type="entry name" value="SLFN_AlbA_2"/>
    <property type="match status" value="1"/>
</dbReference>
<protein>
    <submittedName>
        <fullName evidence="2">ATP-dependent DNA helicase</fullName>
    </submittedName>
</protein>
<feature type="domain" description="Schlafen AlbA-2" evidence="1">
    <location>
        <begin position="14"/>
        <end position="127"/>
    </location>
</feature>
<dbReference type="Proteomes" id="UP000252355">
    <property type="component" value="Unassembled WGS sequence"/>
</dbReference>
<dbReference type="GO" id="GO:0004386">
    <property type="term" value="F:helicase activity"/>
    <property type="evidence" value="ECO:0007669"/>
    <property type="project" value="UniProtKB-KW"/>
</dbReference>
<evidence type="ECO:0000259" key="1">
    <source>
        <dbReference type="Pfam" id="PF04326"/>
    </source>
</evidence>
<keyword evidence="2" id="KW-0547">Nucleotide-binding</keyword>
<comment type="caution">
    <text evidence="2">The sequence shown here is derived from an EMBL/GenBank/DDBJ whole genome shotgun (WGS) entry which is preliminary data.</text>
</comment>
<reference evidence="2 3" key="1">
    <citation type="submission" date="2018-05" db="EMBL/GenBank/DDBJ databases">
        <title>A metagenomic window into the 2 km-deep terrestrial subsurface aquifer revealed taxonomically and functionally diverse microbial community comprising novel uncultured bacterial lineages.</title>
        <authorList>
            <person name="Kadnikov V.V."/>
            <person name="Mardanov A.V."/>
            <person name="Beletsky A.V."/>
            <person name="Banks D."/>
            <person name="Pimenov N.V."/>
            <person name="Frank Y.A."/>
            <person name="Karnachuk O.V."/>
            <person name="Ravin N.V."/>
        </authorList>
    </citation>
    <scope>NUCLEOTIDE SEQUENCE [LARGE SCALE GENOMIC DNA]</scope>
    <source>
        <strain evidence="2">BY5</strain>
    </source>
</reference>
<keyword evidence="2" id="KW-0067">ATP-binding</keyword>
<dbReference type="Pfam" id="PF13749">
    <property type="entry name" value="HATPase_c_4"/>
    <property type="match status" value="1"/>
</dbReference>
<name>A0A367ZQ45_9BACT</name>
<dbReference type="Gene3D" id="3.30.565.60">
    <property type="match status" value="1"/>
</dbReference>
<sequence length="393" mass="43109">METAELIEVLSRGEDSRHQFEENFTNADALAAEIVAFSNSAGGQIFIGVQNDGTVIGLSHADIDRLNQLIANTSSQNVRPAVNPLTENVLHPNGTVLVVTIPEGLSKPYMDKNGAIWVKSGADKRRATSREELQRLFQQAGLVHADETPVAGLGVSDLDLPYFAAFFEQQFGEPLTEHKQPLPQLLTNMNLMSQGRLNLAGTLLFAKAPQYALPAFIVKAVAFVGTDIEDQRYIDSRDITGKLTDVFQQTLGFIIANTRAVQGEQGFNSRGQPEIPRIVWEELVANALIHRDYFISAPVRVLVFADRVEIISPGHLPNHLTVENIKAGNSNIRNPILASFAAKLLPYRGLGSGILRALRAWPDIELIDERNGNQFKAIVKRASAQLIQETASC</sequence>